<dbReference type="OrthoDB" id="7284755at2"/>
<sequence length="568" mass="62632">MVPHRSTLVQRHKESPACSPCKSCRKARISVKCSKQCCVPQPEKRLLRPHIKMRGRKFQENAQYYFSLLRDYKWSIKSMTTWNSNQKNYTVNDGSFTVSTSGASRQSSNTYNVSVSQNTSIQVNLNAGLYSGREQTFNISSAGGKTGNRVRINFTNSSLSGKTVSYSYNSTTNKTTLTVRMGATNAGSFKFVFDGNVFPGQGNKSISVNGSTSYGYGTLACFLRGSLIETPNGYVKVEDLRIGDEIIVYNASGIAGVDNLIWVGSTHAVVHHGKYDDEAGYPVRIEQNAISDGVPFKDLLVTSEHCLFFEGQFVPARMLVNGLSIHYDKSFSSYEYFHIETKKHSVIKADGMLTESYLDTGSRDTFSQEGTVFFLGCQQQSIKTWERDAAAPLSVAQVVVEPIYRKINERALSAKGNVGKKTVSLTKETNLYLRTERGQIIKPLRGSADKAVFLLPEKIDAVFVMSNSSRPCDTAGPFVDDRRELGICIGEISLFSADQTIALTEHLQNENLSGWHCFENEPSRWTNGEAFLPFGSGLKSSGILAIQVISAGPYLASNKRITGKLSVA</sequence>
<accession>A0A4Y6VBH6</accession>
<dbReference type="SUPFAM" id="SSF51294">
    <property type="entry name" value="Hedgehog/intein (Hint) domain"/>
    <property type="match status" value="1"/>
</dbReference>
<geneLocation type="plasmid" evidence="2">
    <name>unnamed1</name>
</geneLocation>
<feature type="domain" description="Hedgehog/Intein (Hint)" evidence="1">
    <location>
        <begin position="221"/>
        <end position="360"/>
    </location>
</feature>
<dbReference type="InterPro" id="IPR036844">
    <property type="entry name" value="Hint_dom_sf"/>
</dbReference>
<dbReference type="AlphaFoldDB" id="A0A4Y6VBH6"/>
<keyword evidence="3" id="KW-1185">Reference proteome</keyword>
<reference evidence="2 3" key="1">
    <citation type="submission" date="2018-09" db="EMBL/GenBank/DDBJ databases">
        <title>The complete genome sequence of Neokomagataea tanensis NBRC 106556(T).</title>
        <authorList>
            <person name="Chua K.-O."/>
            <person name="See-Too W.-S."/>
            <person name="Hong K.-W."/>
            <person name="Yin W.-F."/>
            <person name="Chan K.-G."/>
        </authorList>
    </citation>
    <scope>NUCLEOTIDE SEQUENCE [LARGE SCALE GENOMIC DNA]</scope>
    <source>
        <strain evidence="3">AH13 \ NBRC 106556</strain>
        <plasmid evidence="2 3">unnamed1</plasmid>
    </source>
</reference>
<dbReference type="InterPro" id="IPR028992">
    <property type="entry name" value="Hedgehog/Intein_dom"/>
</dbReference>
<evidence type="ECO:0000259" key="1">
    <source>
        <dbReference type="Pfam" id="PF13403"/>
    </source>
</evidence>
<evidence type="ECO:0000313" key="3">
    <source>
        <dbReference type="Proteomes" id="UP000317214"/>
    </source>
</evidence>
<organism evidence="2 3">
    <name type="scientific">Neokomagataea tanensis</name>
    <dbReference type="NCBI Taxonomy" id="661191"/>
    <lineage>
        <taxon>Bacteria</taxon>
        <taxon>Pseudomonadati</taxon>
        <taxon>Pseudomonadota</taxon>
        <taxon>Alphaproteobacteria</taxon>
        <taxon>Acetobacterales</taxon>
        <taxon>Acetobacteraceae</taxon>
        <taxon>Neokomagataea</taxon>
    </lineage>
</organism>
<dbReference type="Pfam" id="PF13403">
    <property type="entry name" value="Hint_2"/>
    <property type="match status" value="1"/>
</dbReference>
<proteinExistence type="predicted"/>
<dbReference type="Proteomes" id="UP000317214">
    <property type="component" value="Plasmid unnamed1"/>
</dbReference>
<dbReference type="KEGG" id="ntn:D5366_11425"/>
<evidence type="ECO:0000313" key="2">
    <source>
        <dbReference type="EMBL" id="QDH26030.1"/>
    </source>
</evidence>
<name>A0A4Y6VBH6_9PROT</name>
<gene>
    <name evidence="2" type="ORF">D5366_11425</name>
</gene>
<dbReference type="Gene3D" id="2.170.16.10">
    <property type="entry name" value="Hedgehog/Intein (Hint) domain"/>
    <property type="match status" value="1"/>
</dbReference>
<protein>
    <recommendedName>
        <fullName evidence="1">Hedgehog/Intein (Hint) domain-containing protein</fullName>
    </recommendedName>
</protein>
<keyword evidence="2" id="KW-0614">Plasmid</keyword>
<dbReference type="EMBL" id="CP032486">
    <property type="protein sequence ID" value="QDH26030.1"/>
    <property type="molecule type" value="Genomic_DNA"/>
</dbReference>